<gene>
    <name evidence="1" type="ORF">S01H4_24127</name>
</gene>
<protein>
    <submittedName>
        <fullName evidence="1">Uncharacterized protein</fullName>
    </submittedName>
</protein>
<sequence length="63" mass="7002">MQMASTFYENVDGCNGKLDFLMTNPSTNQHAVDSRYDHRDILPPKLIRGKIDVNHLGIEGGVA</sequence>
<dbReference type="AlphaFoldDB" id="X1AL53"/>
<dbReference type="EMBL" id="BART01011295">
    <property type="protein sequence ID" value="GAG83224.1"/>
    <property type="molecule type" value="Genomic_DNA"/>
</dbReference>
<reference evidence="1" key="1">
    <citation type="journal article" date="2014" name="Front. Microbiol.">
        <title>High frequency of phylogenetically diverse reductive dehalogenase-homologous genes in deep subseafloor sedimentary metagenomes.</title>
        <authorList>
            <person name="Kawai M."/>
            <person name="Futagami T."/>
            <person name="Toyoda A."/>
            <person name="Takaki Y."/>
            <person name="Nishi S."/>
            <person name="Hori S."/>
            <person name="Arai W."/>
            <person name="Tsubouchi T."/>
            <person name="Morono Y."/>
            <person name="Uchiyama I."/>
            <person name="Ito T."/>
            <person name="Fujiyama A."/>
            <person name="Inagaki F."/>
            <person name="Takami H."/>
        </authorList>
    </citation>
    <scope>NUCLEOTIDE SEQUENCE</scope>
    <source>
        <strain evidence="1">Expedition CK06-06</strain>
    </source>
</reference>
<name>X1AL53_9ZZZZ</name>
<evidence type="ECO:0000313" key="1">
    <source>
        <dbReference type="EMBL" id="GAG83224.1"/>
    </source>
</evidence>
<accession>X1AL53</accession>
<proteinExistence type="predicted"/>
<comment type="caution">
    <text evidence="1">The sequence shown here is derived from an EMBL/GenBank/DDBJ whole genome shotgun (WGS) entry which is preliminary data.</text>
</comment>
<organism evidence="1">
    <name type="scientific">marine sediment metagenome</name>
    <dbReference type="NCBI Taxonomy" id="412755"/>
    <lineage>
        <taxon>unclassified sequences</taxon>
        <taxon>metagenomes</taxon>
        <taxon>ecological metagenomes</taxon>
    </lineage>
</organism>